<evidence type="ECO:0000256" key="2">
    <source>
        <dbReference type="SAM" id="Coils"/>
    </source>
</evidence>
<dbReference type="AlphaFoldDB" id="A0A336L4K2"/>
<feature type="coiled-coil region" evidence="2">
    <location>
        <begin position="1177"/>
        <end position="1204"/>
    </location>
</feature>
<feature type="repeat" description="WD" evidence="1">
    <location>
        <begin position="386"/>
        <end position="410"/>
    </location>
</feature>
<feature type="repeat" description="WD" evidence="1">
    <location>
        <begin position="621"/>
        <end position="654"/>
    </location>
</feature>
<evidence type="ECO:0000256" key="1">
    <source>
        <dbReference type="PROSITE-ProRule" id="PRU00221"/>
    </source>
</evidence>
<feature type="coiled-coil region" evidence="2">
    <location>
        <begin position="890"/>
        <end position="1015"/>
    </location>
</feature>
<dbReference type="SUPFAM" id="SSF50978">
    <property type="entry name" value="WD40 repeat-like"/>
    <property type="match status" value="1"/>
</dbReference>
<dbReference type="PROSITE" id="PS50294">
    <property type="entry name" value="WD_REPEATS_REGION"/>
    <property type="match status" value="1"/>
</dbReference>
<feature type="repeat" description="WD" evidence="1">
    <location>
        <begin position="492"/>
        <end position="533"/>
    </location>
</feature>
<dbReference type="PANTHER" id="PTHR32215">
    <property type="entry name" value="CILIA- AND FLAGELLA-ASSOCIATED PROTEIN 57"/>
    <property type="match status" value="1"/>
</dbReference>
<dbReference type="EMBL" id="UFQS01001567">
    <property type="protein sequence ID" value="SSX11475.1"/>
    <property type="molecule type" value="Genomic_DNA"/>
</dbReference>
<dbReference type="InterPro" id="IPR015943">
    <property type="entry name" value="WD40/YVTN_repeat-like_dom_sf"/>
</dbReference>
<name>A0A336L4K2_CULSO</name>
<protein>
    <submittedName>
        <fullName evidence="3">CSON003207 protein</fullName>
    </submittedName>
</protein>
<feature type="coiled-coil region" evidence="2">
    <location>
        <begin position="1122"/>
        <end position="1149"/>
    </location>
</feature>
<dbReference type="VEuPathDB" id="VectorBase:CSON003207"/>
<dbReference type="Gene3D" id="1.10.287.1490">
    <property type="match status" value="1"/>
</dbReference>
<dbReference type="InterPro" id="IPR001680">
    <property type="entry name" value="WD40_rpt"/>
</dbReference>
<dbReference type="PROSITE" id="PS50082">
    <property type="entry name" value="WD_REPEATS_2"/>
    <property type="match status" value="3"/>
</dbReference>
<dbReference type="EMBL" id="UFQT01001567">
    <property type="protein sequence ID" value="SSX31042.1"/>
    <property type="molecule type" value="Genomic_DNA"/>
</dbReference>
<dbReference type="SMART" id="SM00320">
    <property type="entry name" value="WD40"/>
    <property type="match status" value="4"/>
</dbReference>
<keyword evidence="2" id="KW-0175">Coiled coil</keyword>
<evidence type="ECO:0000313" key="4">
    <source>
        <dbReference type="EMBL" id="SSX31042.1"/>
    </source>
</evidence>
<proteinExistence type="predicted"/>
<evidence type="ECO:0000313" key="3">
    <source>
        <dbReference type="EMBL" id="SSX11475.1"/>
    </source>
</evidence>
<dbReference type="InterPro" id="IPR052993">
    <property type="entry name" value="CFA-57"/>
</dbReference>
<dbReference type="Pfam" id="PF00400">
    <property type="entry name" value="WD40"/>
    <property type="match status" value="3"/>
</dbReference>
<reference evidence="3" key="1">
    <citation type="submission" date="2018-04" db="EMBL/GenBank/DDBJ databases">
        <authorList>
            <person name="Go L.Y."/>
            <person name="Mitchell J.A."/>
        </authorList>
    </citation>
    <scope>NUCLEOTIDE SEQUENCE</scope>
    <source>
        <tissue evidence="3">Whole organism</tissue>
    </source>
</reference>
<reference evidence="4" key="2">
    <citation type="submission" date="2018-07" db="EMBL/GenBank/DDBJ databases">
        <authorList>
            <person name="Quirk P.G."/>
            <person name="Krulwich T.A."/>
        </authorList>
    </citation>
    <scope>NUCLEOTIDE SEQUENCE</scope>
</reference>
<feature type="coiled-coil region" evidence="2">
    <location>
        <begin position="782"/>
        <end position="849"/>
    </location>
</feature>
<dbReference type="PANTHER" id="PTHR32215:SF0">
    <property type="entry name" value="CILIA- AND FLAGELLA-ASSOCIATED PROTEIN 57"/>
    <property type="match status" value="1"/>
</dbReference>
<gene>
    <name evidence="3" type="primary">CSON003207</name>
</gene>
<dbReference type="OMA" id="FPHCNAV"/>
<dbReference type="InterPro" id="IPR036322">
    <property type="entry name" value="WD40_repeat_dom_sf"/>
</dbReference>
<sequence>MEKPKPPTVVSKPVSIVPKTVFGLRTDVLGNIHFDSQQTVIYPVSGVLAFQDVVTKKQKFLRFVENSQPTIISISPNRRWIAIAEKHPDKTVTNIYEIATLKKKKTLILNGCTVNEPSAIEFTHDSRNVAILSKEPDAFLSIFALDKDESVFMGRASNSAQPGRARFINCNPGDTAITAVGGEYLLKLMNKTEKGFGQIGTVKGDNIVVTSIAWLSQDILIAGTNETEILFVEGGDPKAKYPAIDTNLIDLTKIPEGEELIAQSTEEIQAEDHQDVLCITNFEKGFTYALHNIVHVYEKDTTFKFQKRTIITIPITLYEKESYRIVNMAVNAQQDTVIATTLHSQIYIAPLFPTETLKIIKIQFETLGEPLHIDNIIGVSCCAWKSIIMTASKDQTIRIWNYETMKIELVKKYQLKISVMALHPAGTLAAIGFSDSLRFLQVQLDDLKVTKVFNYPNCSKVEFSHQGHLLAAAHGKMIVIIAIFTFEIIHVLKGHNGNILSLVWSQNDSKLVSSGKEGSIYEWDTLSGKRINEIVQKGVEYRCLALSNDATSIFAITNNGILREIVKSDVIREFKTPDQSPVNSVALARSDLIMFLGTEMGQLYDVHCPLGETGGGTFTNFRFFHQAVTNVRITYDDKLLVTSSTDGTLVIWKILNIEGKTAPMDSVLGTCTDVMAPRADLLVKNNTIKNLEKRMQEQVEEFHFKIQHGDVFHSEQLRDVHKSYCKAIQELKDRYDEMVAKNIEEVNQMNVKFSKIEEEHQREIMNMEANFNEKIITEYDKSAMLKRKMDEMKEEYELKLRKSSGCLQDTIEALENNFKKQLQERQDIIQEIMKEIDNQKAEFVEYCKQVEIDNDRNIVETQLNYEKRLKEEEENSVKWRGEAGVLQKKIVTVSEQADQMKKEVHTLKQQQQRSQATIKDLQREIDVLNQGLLGCDGTIREKEKKYNELQKKNVELEKSKQILNYKINELKAQIEPLEQEIIDKKNYITEMEKELEGLQQSHKQLTLRLSKLNDKHEGTAAELKKECQRRRTATAQFARICGEIHELAQYIQKPNELKQAIIDLYQKYADDKEVQKMLQVEAQIKNEFMRQREHIEKLSSGSKVTQDKKKEVGGTTKLLKENIVLTTELNKLRSQLRDTRKQVSQMESVLGLSGKYLPVSVARERLNKAVMSADMIEQRFKDEIDQMKQKIKILQDENLDLRDKISEKQ</sequence>
<keyword evidence="1" id="KW-0853">WD repeat</keyword>
<organism evidence="3">
    <name type="scientific">Culicoides sonorensis</name>
    <name type="common">Biting midge</name>
    <dbReference type="NCBI Taxonomy" id="179676"/>
    <lineage>
        <taxon>Eukaryota</taxon>
        <taxon>Metazoa</taxon>
        <taxon>Ecdysozoa</taxon>
        <taxon>Arthropoda</taxon>
        <taxon>Hexapoda</taxon>
        <taxon>Insecta</taxon>
        <taxon>Pterygota</taxon>
        <taxon>Neoptera</taxon>
        <taxon>Endopterygota</taxon>
        <taxon>Diptera</taxon>
        <taxon>Nematocera</taxon>
        <taxon>Chironomoidea</taxon>
        <taxon>Ceratopogonidae</taxon>
        <taxon>Ceratopogoninae</taxon>
        <taxon>Culicoides</taxon>
        <taxon>Monoculicoides</taxon>
    </lineage>
</organism>
<dbReference type="Gene3D" id="2.130.10.10">
    <property type="entry name" value="YVTN repeat-like/Quinoprotein amine dehydrogenase"/>
    <property type="match status" value="2"/>
</dbReference>
<accession>A0A336L4K2</accession>
<dbReference type="SUPFAM" id="SSF82171">
    <property type="entry name" value="DPP6 N-terminal domain-like"/>
    <property type="match status" value="1"/>
</dbReference>